<reference evidence="2 3" key="1">
    <citation type="journal article" date="2019" name="Nat. Med.">
        <title>A library of human gut bacterial isolates paired with longitudinal multiomics data enables mechanistic microbiome research.</title>
        <authorList>
            <person name="Poyet M."/>
            <person name="Groussin M."/>
            <person name="Gibbons S.M."/>
            <person name="Avila-Pacheco J."/>
            <person name="Jiang X."/>
            <person name="Kearney S.M."/>
            <person name="Perrotta A.R."/>
            <person name="Berdy B."/>
            <person name="Zhao S."/>
            <person name="Lieberman T.D."/>
            <person name="Swanson P.K."/>
            <person name="Smith M."/>
            <person name="Roesemann S."/>
            <person name="Alexander J.E."/>
            <person name="Rich S.A."/>
            <person name="Livny J."/>
            <person name="Vlamakis H."/>
            <person name="Clish C."/>
            <person name="Bullock K."/>
            <person name="Deik A."/>
            <person name="Scott J."/>
            <person name="Pierce K.A."/>
            <person name="Xavier R.J."/>
            <person name="Alm E.J."/>
        </authorList>
    </citation>
    <scope>NUCLEOTIDE SEQUENCE [LARGE SCALE GENOMIC DNA]</scope>
    <source>
        <strain evidence="2 3">BIOML-A1</strain>
    </source>
</reference>
<organism evidence="2 3">
    <name type="scientific">Dorea longicatena</name>
    <dbReference type="NCBI Taxonomy" id="88431"/>
    <lineage>
        <taxon>Bacteria</taxon>
        <taxon>Bacillati</taxon>
        <taxon>Bacillota</taxon>
        <taxon>Clostridia</taxon>
        <taxon>Lachnospirales</taxon>
        <taxon>Lachnospiraceae</taxon>
        <taxon>Dorea</taxon>
    </lineage>
</organism>
<comment type="caution">
    <text evidence="2">The sequence shown here is derived from an EMBL/GenBank/DDBJ whole genome shotgun (WGS) entry which is preliminary data.</text>
</comment>
<protein>
    <submittedName>
        <fullName evidence="2">Uncharacterized protein</fullName>
    </submittedName>
</protein>
<accession>A0A6N9JT68</accession>
<dbReference type="EMBL" id="WWSH01000002">
    <property type="protein sequence ID" value="MZK09325.1"/>
    <property type="molecule type" value="Genomic_DNA"/>
</dbReference>
<sequence length="110" mass="12644">MAARADEQLREITHDKKEPEEKEEDMTKQRTCKRCGMPTGATYYKININAECDRAGATTEQFCYNLSKTLTQANSPENVYCRSCVDKIEKYINCDMAITERTYITDKPGK</sequence>
<evidence type="ECO:0000256" key="1">
    <source>
        <dbReference type="SAM" id="MobiDB-lite"/>
    </source>
</evidence>
<feature type="region of interest" description="Disordered" evidence="1">
    <location>
        <begin position="1"/>
        <end position="27"/>
    </location>
</feature>
<evidence type="ECO:0000313" key="2">
    <source>
        <dbReference type="EMBL" id="MZK09325.1"/>
    </source>
</evidence>
<dbReference type="AlphaFoldDB" id="A0A6N9JT68"/>
<gene>
    <name evidence="2" type="ORF">GT576_02940</name>
</gene>
<dbReference type="Proteomes" id="UP000449249">
    <property type="component" value="Unassembled WGS sequence"/>
</dbReference>
<proteinExistence type="predicted"/>
<evidence type="ECO:0000313" key="3">
    <source>
        <dbReference type="Proteomes" id="UP000449249"/>
    </source>
</evidence>
<dbReference type="RefSeq" id="WP_161170107.1">
    <property type="nucleotide sequence ID" value="NZ_WWSF01000001.1"/>
</dbReference>
<name>A0A6N9JT68_9FIRM</name>